<keyword evidence="1 4" id="KW-0436">Ligase</keyword>
<proteinExistence type="predicted"/>
<dbReference type="Pfam" id="PF13549">
    <property type="entry name" value="ATP-grasp_5"/>
    <property type="match status" value="1"/>
</dbReference>
<evidence type="ECO:0000313" key="4">
    <source>
        <dbReference type="EMBL" id="MFD0789575.1"/>
    </source>
</evidence>
<dbReference type="SUPFAM" id="SSF52210">
    <property type="entry name" value="Succinyl-CoA synthetase domains"/>
    <property type="match status" value="1"/>
</dbReference>
<dbReference type="PANTHER" id="PTHR43334:SF1">
    <property type="entry name" value="3-HYDROXYPROPIONATE--COA LIGASE [ADP-FORMING]"/>
    <property type="match status" value="1"/>
</dbReference>
<dbReference type="RefSeq" id="WP_378772354.1">
    <property type="nucleotide sequence ID" value="NZ_JBHTII010000001.1"/>
</dbReference>
<dbReference type="InterPro" id="IPR016102">
    <property type="entry name" value="Succinyl-CoA_synth-like"/>
</dbReference>
<gene>
    <name evidence="4" type="ORF">ACFQ0P_04120</name>
</gene>
<dbReference type="PANTHER" id="PTHR43334">
    <property type="entry name" value="ACETATE--COA LIGASE [ADP-FORMING]"/>
    <property type="match status" value="1"/>
</dbReference>
<dbReference type="InterPro" id="IPR013815">
    <property type="entry name" value="ATP_grasp_subdomain_1"/>
</dbReference>
<evidence type="ECO:0000256" key="1">
    <source>
        <dbReference type="ARBA" id="ARBA00022598"/>
    </source>
</evidence>
<evidence type="ECO:0000256" key="2">
    <source>
        <dbReference type="ARBA" id="ARBA00022741"/>
    </source>
</evidence>
<keyword evidence="5" id="KW-1185">Reference proteome</keyword>
<evidence type="ECO:0000256" key="3">
    <source>
        <dbReference type="ARBA" id="ARBA00022840"/>
    </source>
</evidence>
<dbReference type="Gene3D" id="3.30.1490.20">
    <property type="entry name" value="ATP-grasp fold, A domain"/>
    <property type="match status" value="1"/>
</dbReference>
<sequence>MADYDELAATLQVLAAGIRPRGQNVAVITDSGGQAALTADLAVTAEVRIPPFRPETIDRLQRLVPHAKIGNPFDAGASPFTTDQQYEDAFAVAASDPGIDAVAVILEAAGSAPRSEAMYAVSMMGGGIARIAETGKPVIAVSSTTATTHPASREALGGVPLVRGISSGLVALRGSAGNRTPLPIEHHRPSSLPTAQQVAQLRDLLSERGDGVLPDGTARGLLSAYGIEMVPSTIVETAEEGVEWADGRYPVVVKISSPDIAHRSDIGAVVTGVCGPEQLSRAVSDILAAVERRAPSAAVKGVEIQEQVSSGHEAIVGLASDPVFGPVVVVGSGGIFVELFDDAQLSVVPVTHAEASRLVDATTLRARMDGHRSLSAQVSTSALAELVQRVSWLGHDMRGLVDEMDLNPVVINRATGQPMLVDVLITKRAALATKGVPA</sequence>
<dbReference type="Gene3D" id="3.30.470.20">
    <property type="entry name" value="ATP-grasp fold, B domain"/>
    <property type="match status" value="1"/>
</dbReference>
<protein>
    <submittedName>
        <fullName evidence="4">Acetate--CoA ligase family protein</fullName>
    </submittedName>
</protein>
<keyword evidence="2" id="KW-0547">Nucleotide-binding</keyword>
<name>A0ABW3AFQ7_9MICO</name>
<dbReference type="EMBL" id="JBHTII010000001">
    <property type="protein sequence ID" value="MFD0789575.1"/>
    <property type="molecule type" value="Genomic_DNA"/>
</dbReference>
<dbReference type="GO" id="GO:0016874">
    <property type="term" value="F:ligase activity"/>
    <property type="evidence" value="ECO:0007669"/>
    <property type="project" value="UniProtKB-KW"/>
</dbReference>
<comment type="caution">
    <text evidence="4">The sequence shown here is derived from an EMBL/GenBank/DDBJ whole genome shotgun (WGS) entry which is preliminary data.</text>
</comment>
<dbReference type="InterPro" id="IPR051538">
    <property type="entry name" value="Acyl-CoA_Synth/Transferase"/>
</dbReference>
<organism evidence="4 5">
    <name type="scientific">Microbacterium insulae</name>
    <dbReference type="NCBI Taxonomy" id="483014"/>
    <lineage>
        <taxon>Bacteria</taxon>
        <taxon>Bacillati</taxon>
        <taxon>Actinomycetota</taxon>
        <taxon>Actinomycetes</taxon>
        <taxon>Micrococcales</taxon>
        <taxon>Microbacteriaceae</taxon>
        <taxon>Microbacterium</taxon>
    </lineage>
</organism>
<evidence type="ECO:0000313" key="5">
    <source>
        <dbReference type="Proteomes" id="UP001597055"/>
    </source>
</evidence>
<keyword evidence="3" id="KW-0067">ATP-binding</keyword>
<dbReference type="SUPFAM" id="SSF56059">
    <property type="entry name" value="Glutathione synthetase ATP-binding domain-like"/>
    <property type="match status" value="1"/>
</dbReference>
<dbReference type="Gene3D" id="3.40.50.261">
    <property type="entry name" value="Succinyl-CoA synthetase domains"/>
    <property type="match status" value="1"/>
</dbReference>
<reference evidence="5" key="1">
    <citation type="journal article" date="2019" name="Int. J. Syst. Evol. Microbiol.">
        <title>The Global Catalogue of Microorganisms (GCM) 10K type strain sequencing project: providing services to taxonomists for standard genome sequencing and annotation.</title>
        <authorList>
            <consortium name="The Broad Institute Genomics Platform"/>
            <consortium name="The Broad Institute Genome Sequencing Center for Infectious Disease"/>
            <person name="Wu L."/>
            <person name="Ma J."/>
        </authorList>
    </citation>
    <scope>NUCLEOTIDE SEQUENCE [LARGE SCALE GENOMIC DNA]</scope>
    <source>
        <strain evidence="5">CCUG 54523</strain>
    </source>
</reference>
<accession>A0ABW3AFQ7</accession>
<dbReference type="Proteomes" id="UP001597055">
    <property type="component" value="Unassembled WGS sequence"/>
</dbReference>